<feature type="active site" description="Proton acceptor" evidence="4">
    <location>
        <position position="148"/>
    </location>
</feature>
<reference evidence="6" key="2">
    <citation type="submission" date="2023-05" db="EMBL/GenBank/DDBJ databases">
        <authorList>
            <consortium name="Lawrence Berkeley National Laboratory"/>
            <person name="Steindorff A."/>
            <person name="Hensen N."/>
            <person name="Bonometti L."/>
            <person name="Westerberg I."/>
            <person name="Brannstrom I.O."/>
            <person name="Guillou S."/>
            <person name="Cros-Aarteil S."/>
            <person name="Calhoun S."/>
            <person name="Haridas S."/>
            <person name="Kuo A."/>
            <person name="Mondo S."/>
            <person name="Pangilinan J."/>
            <person name="Riley R."/>
            <person name="Labutti K."/>
            <person name="Andreopoulos B."/>
            <person name="Lipzen A."/>
            <person name="Chen C."/>
            <person name="Yanf M."/>
            <person name="Daum C."/>
            <person name="Ng V."/>
            <person name="Clum A."/>
            <person name="Ohm R."/>
            <person name="Martin F."/>
            <person name="Silar P."/>
            <person name="Natvig D."/>
            <person name="Lalanne C."/>
            <person name="Gautier V."/>
            <person name="Ament-Velasquez S.L."/>
            <person name="Kruys A."/>
            <person name="Hutchinson M.I."/>
            <person name="Powell A.J."/>
            <person name="Barry K."/>
            <person name="Miller A.N."/>
            <person name="Grigoriev I.V."/>
            <person name="Debuchy R."/>
            <person name="Gladieux P."/>
            <person name="Thoren M.H."/>
            <person name="Johannesson H."/>
        </authorList>
    </citation>
    <scope>NUCLEOTIDE SEQUENCE</scope>
    <source>
        <strain evidence="6">PSN293</strain>
    </source>
</reference>
<dbReference type="InterPro" id="IPR003000">
    <property type="entry name" value="Sirtuin"/>
</dbReference>
<evidence type="ECO:0000256" key="2">
    <source>
        <dbReference type="ARBA" id="ARBA00022679"/>
    </source>
</evidence>
<dbReference type="SUPFAM" id="SSF52467">
    <property type="entry name" value="DHS-like NAD/FAD-binding domain"/>
    <property type="match status" value="1"/>
</dbReference>
<dbReference type="GO" id="GO:0046872">
    <property type="term" value="F:metal ion binding"/>
    <property type="evidence" value="ECO:0007669"/>
    <property type="project" value="UniProtKB-KW"/>
</dbReference>
<dbReference type="InterPro" id="IPR029035">
    <property type="entry name" value="DHS-like_NAD/FAD-binding_dom"/>
</dbReference>
<gene>
    <name evidence="6" type="ORF">QBC37DRAFT_430034</name>
</gene>
<organism evidence="6 7">
    <name type="scientific">Rhypophila decipiens</name>
    <dbReference type="NCBI Taxonomy" id="261697"/>
    <lineage>
        <taxon>Eukaryota</taxon>
        <taxon>Fungi</taxon>
        <taxon>Dikarya</taxon>
        <taxon>Ascomycota</taxon>
        <taxon>Pezizomycotina</taxon>
        <taxon>Sordariomycetes</taxon>
        <taxon>Sordariomycetidae</taxon>
        <taxon>Sordariales</taxon>
        <taxon>Naviculisporaceae</taxon>
        <taxon>Rhypophila</taxon>
    </lineage>
</organism>
<keyword evidence="4" id="KW-0479">Metal-binding</keyword>
<dbReference type="PROSITE" id="PS50305">
    <property type="entry name" value="SIRTUIN"/>
    <property type="match status" value="1"/>
</dbReference>
<evidence type="ECO:0000256" key="1">
    <source>
        <dbReference type="ARBA" id="ARBA00006924"/>
    </source>
</evidence>
<dbReference type="PANTHER" id="PTHR11085">
    <property type="entry name" value="NAD-DEPENDENT PROTEIN DEACYLASE SIRTUIN-5, MITOCHONDRIAL-RELATED"/>
    <property type="match status" value="1"/>
</dbReference>
<comment type="similarity">
    <text evidence="1">Belongs to the sirtuin family. Class I subfamily.</text>
</comment>
<dbReference type="GO" id="GO:0017136">
    <property type="term" value="F:histone deacetylase activity, NAD-dependent"/>
    <property type="evidence" value="ECO:0007669"/>
    <property type="project" value="TreeGrafter"/>
</dbReference>
<protein>
    <submittedName>
        <fullName evidence="6">DHS-like NAD/FAD-binding domain-containing protein</fullName>
    </submittedName>
</protein>
<dbReference type="InterPro" id="IPR026590">
    <property type="entry name" value="Ssirtuin_cat_dom"/>
</dbReference>
<dbReference type="Pfam" id="PF02146">
    <property type="entry name" value="SIR2"/>
    <property type="match status" value="2"/>
</dbReference>
<feature type="binding site" evidence="4">
    <location>
        <position position="280"/>
    </location>
    <ligand>
        <name>Zn(2+)</name>
        <dbReference type="ChEBI" id="CHEBI:29105"/>
    </ligand>
</feature>
<dbReference type="Proteomes" id="UP001301769">
    <property type="component" value="Unassembled WGS sequence"/>
</dbReference>
<evidence type="ECO:0000256" key="3">
    <source>
        <dbReference type="ARBA" id="ARBA00023027"/>
    </source>
</evidence>
<reference evidence="6" key="1">
    <citation type="journal article" date="2023" name="Mol. Phylogenet. Evol.">
        <title>Genome-scale phylogeny and comparative genomics of the fungal order Sordariales.</title>
        <authorList>
            <person name="Hensen N."/>
            <person name="Bonometti L."/>
            <person name="Westerberg I."/>
            <person name="Brannstrom I.O."/>
            <person name="Guillou S."/>
            <person name="Cros-Aarteil S."/>
            <person name="Calhoun S."/>
            <person name="Haridas S."/>
            <person name="Kuo A."/>
            <person name="Mondo S."/>
            <person name="Pangilinan J."/>
            <person name="Riley R."/>
            <person name="LaButti K."/>
            <person name="Andreopoulos B."/>
            <person name="Lipzen A."/>
            <person name="Chen C."/>
            <person name="Yan M."/>
            <person name="Daum C."/>
            <person name="Ng V."/>
            <person name="Clum A."/>
            <person name="Steindorff A."/>
            <person name="Ohm R.A."/>
            <person name="Martin F."/>
            <person name="Silar P."/>
            <person name="Natvig D.O."/>
            <person name="Lalanne C."/>
            <person name="Gautier V."/>
            <person name="Ament-Velasquez S.L."/>
            <person name="Kruys A."/>
            <person name="Hutchinson M.I."/>
            <person name="Powell A.J."/>
            <person name="Barry K."/>
            <person name="Miller A.N."/>
            <person name="Grigoriev I.V."/>
            <person name="Debuchy R."/>
            <person name="Gladieux P."/>
            <person name="Hiltunen Thoren M."/>
            <person name="Johannesson H."/>
        </authorList>
    </citation>
    <scope>NUCLEOTIDE SEQUENCE</scope>
    <source>
        <strain evidence="6">PSN293</strain>
    </source>
</reference>
<evidence type="ECO:0000313" key="7">
    <source>
        <dbReference type="Proteomes" id="UP001301769"/>
    </source>
</evidence>
<comment type="caution">
    <text evidence="6">The sequence shown here is derived from an EMBL/GenBank/DDBJ whole genome shotgun (WGS) entry which is preliminary data.</text>
</comment>
<sequence length="380" mass="41264">MAESTSSPTPVPKVNDDIPSFKAHLANSNRIIAIIGAGLSAASGVATFRDKTSPWATYDSFMISSPAGWKRDPGLVWQFYSSRRREALLAKPNAAHYALVDLAKRKEGFTALSQNVDGLLERAGLEIRDHDGKSAGEENNSGQLIRLHGDLFSLVCAGGCGYVEHDNVDDPVYGCRVLAEEAIKERMARVHILGADMDLGKKPPKVSALLFEGIALKNKRILGEEKFREANPTVGDAKSLRDVQDRKGKNEEIGKEVGAKGGGETLALHSGIDKSELPQCPGCKKDLLRPGVVWFGESISEKIILETDEILDKSDGIDLCVVIGTSSQVWPAAGFCERARAKGARVAWVNTRIEDCKSRREDDWVFLGDAGEVVARILEP</sequence>
<dbReference type="InterPro" id="IPR050134">
    <property type="entry name" value="NAD-dep_sirtuin_deacylases"/>
</dbReference>
<feature type="binding site" evidence="4">
    <location>
        <position position="160"/>
    </location>
    <ligand>
        <name>Zn(2+)</name>
        <dbReference type="ChEBI" id="CHEBI:29105"/>
    </ligand>
</feature>
<dbReference type="Gene3D" id="3.40.50.1220">
    <property type="entry name" value="TPP-binding domain"/>
    <property type="match status" value="2"/>
</dbReference>
<feature type="domain" description="Deacetylase sirtuin-type" evidence="5">
    <location>
        <begin position="11"/>
        <end position="380"/>
    </location>
</feature>
<keyword evidence="3" id="KW-0520">NAD</keyword>
<evidence type="ECO:0000313" key="6">
    <source>
        <dbReference type="EMBL" id="KAK4209651.1"/>
    </source>
</evidence>
<dbReference type="Gene3D" id="3.30.1600.10">
    <property type="entry name" value="SIR2/SIRT2 'Small Domain"/>
    <property type="match status" value="1"/>
</dbReference>
<proteinExistence type="inferred from homology"/>
<keyword evidence="7" id="KW-1185">Reference proteome</keyword>
<dbReference type="InterPro" id="IPR026591">
    <property type="entry name" value="Sirtuin_cat_small_dom_sf"/>
</dbReference>
<dbReference type="GO" id="GO:0070403">
    <property type="term" value="F:NAD+ binding"/>
    <property type="evidence" value="ECO:0007669"/>
    <property type="project" value="InterPro"/>
</dbReference>
<dbReference type="AlphaFoldDB" id="A0AAN6XZT0"/>
<dbReference type="PANTHER" id="PTHR11085:SF10">
    <property type="entry name" value="NAD-DEPENDENT PROTEIN DEACYLASE SIRTUIN-5, MITOCHONDRIAL-RELATED"/>
    <property type="match status" value="1"/>
</dbReference>
<dbReference type="GO" id="GO:0005634">
    <property type="term" value="C:nucleus"/>
    <property type="evidence" value="ECO:0007669"/>
    <property type="project" value="TreeGrafter"/>
</dbReference>
<feature type="binding site" evidence="4">
    <location>
        <position position="156"/>
    </location>
    <ligand>
        <name>Zn(2+)</name>
        <dbReference type="ChEBI" id="CHEBI:29105"/>
    </ligand>
</feature>
<dbReference type="EMBL" id="MU858198">
    <property type="protein sequence ID" value="KAK4209651.1"/>
    <property type="molecule type" value="Genomic_DNA"/>
</dbReference>
<feature type="binding site" evidence="4">
    <location>
        <position position="283"/>
    </location>
    <ligand>
        <name>Zn(2+)</name>
        <dbReference type="ChEBI" id="CHEBI:29105"/>
    </ligand>
</feature>
<accession>A0AAN6XZT0</accession>
<keyword evidence="4" id="KW-0862">Zinc</keyword>
<name>A0AAN6XZT0_9PEZI</name>
<keyword evidence="2" id="KW-0808">Transferase</keyword>
<evidence type="ECO:0000256" key="4">
    <source>
        <dbReference type="PROSITE-ProRule" id="PRU00236"/>
    </source>
</evidence>
<evidence type="ECO:0000259" key="5">
    <source>
        <dbReference type="PROSITE" id="PS50305"/>
    </source>
</evidence>